<evidence type="ECO:0000313" key="1">
    <source>
        <dbReference type="EMBL" id="KAB5534354.1"/>
    </source>
</evidence>
<dbReference type="Proteomes" id="UP000326939">
    <property type="component" value="Chromosome 11"/>
</dbReference>
<dbReference type="AlphaFoldDB" id="A0A5N5KV99"/>
<organism evidence="1 2">
    <name type="scientific">Salix brachista</name>
    <dbReference type="NCBI Taxonomy" id="2182728"/>
    <lineage>
        <taxon>Eukaryota</taxon>
        <taxon>Viridiplantae</taxon>
        <taxon>Streptophyta</taxon>
        <taxon>Embryophyta</taxon>
        <taxon>Tracheophyta</taxon>
        <taxon>Spermatophyta</taxon>
        <taxon>Magnoliopsida</taxon>
        <taxon>eudicotyledons</taxon>
        <taxon>Gunneridae</taxon>
        <taxon>Pentapetalae</taxon>
        <taxon>rosids</taxon>
        <taxon>fabids</taxon>
        <taxon>Malpighiales</taxon>
        <taxon>Salicaceae</taxon>
        <taxon>Saliceae</taxon>
        <taxon>Salix</taxon>
    </lineage>
</organism>
<gene>
    <name evidence="1" type="ORF">DKX38_017440</name>
</gene>
<proteinExistence type="predicted"/>
<dbReference type="EMBL" id="VDCV01000011">
    <property type="protein sequence ID" value="KAB5534354.1"/>
    <property type="molecule type" value="Genomic_DNA"/>
</dbReference>
<sequence>MGCLPHTFVDYGSWRKHGKNISDLVVARGIGDGKRQGVRADDDTNKSVGLSGKEFTRSVKDTVDIEDVLSEAAKDRSKAIQML</sequence>
<keyword evidence="2" id="KW-1185">Reference proteome</keyword>
<comment type="caution">
    <text evidence="1">The sequence shown here is derived from an EMBL/GenBank/DDBJ whole genome shotgun (WGS) entry which is preliminary data.</text>
</comment>
<name>A0A5N5KV99_9ROSI</name>
<reference evidence="2" key="1">
    <citation type="journal article" date="2019" name="Gigascience">
        <title>De novo genome assembly of the endangered Acer yangbiense, a plant species with extremely small populations endemic to Yunnan Province, China.</title>
        <authorList>
            <person name="Yang J."/>
            <person name="Wariss H.M."/>
            <person name="Tao L."/>
            <person name="Zhang R."/>
            <person name="Yun Q."/>
            <person name="Hollingsworth P."/>
            <person name="Dao Z."/>
            <person name="Luo G."/>
            <person name="Guo H."/>
            <person name="Ma Y."/>
            <person name="Sun W."/>
        </authorList>
    </citation>
    <scope>NUCLEOTIDE SEQUENCE [LARGE SCALE GENOMIC DNA]</scope>
    <source>
        <strain evidence="2">cv. br00</strain>
    </source>
</reference>
<accession>A0A5N5KV99</accession>
<protein>
    <submittedName>
        <fullName evidence="1">Uncharacterized protein</fullName>
    </submittedName>
</protein>
<evidence type="ECO:0000313" key="2">
    <source>
        <dbReference type="Proteomes" id="UP000326939"/>
    </source>
</evidence>